<keyword evidence="3" id="KW-1185">Reference proteome</keyword>
<name>A0A177Y956_9NOCA</name>
<dbReference type="InterPro" id="IPR018306">
    <property type="entry name" value="Phage_T5_Orf172_DNA-bd"/>
</dbReference>
<organism evidence="2 3">
    <name type="scientific">Rhodococcoides kyotonense</name>
    <dbReference type="NCBI Taxonomy" id="398843"/>
    <lineage>
        <taxon>Bacteria</taxon>
        <taxon>Bacillati</taxon>
        <taxon>Actinomycetota</taxon>
        <taxon>Actinomycetes</taxon>
        <taxon>Mycobacteriales</taxon>
        <taxon>Nocardiaceae</taxon>
        <taxon>Rhodococcoides</taxon>
    </lineage>
</organism>
<accession>A0A177Y956</accession>
<dbReference type="EMBL" id="LVHI01000037">
    <property type="protein sequence ID" value="OAK51739.1"/>
    <property type="molecule type" value="Genomic_DNA"/>
</dbReference>
<proteinExistence type="predicted"/>
<reference evidence="2 3" key="1">
    <citation type="submission" date="2016-03" db="EMBL/GenBank/DDBJ databases">
        <title>Genome sequence of Rhodococcus kyotonensis KB10.</title>
        <authorList>
            <person name="Jeong H."/>
            <person name="Hong C.E."/>
            <person name="Jo S.H."/>
            <person name="Park J.M."/>
        </authorList>
    </citation>
    <scope>NUCLEOTIDE SEQUENCE [LARGE SCALE GENOMIC DNA]</scope>
    <source>
        <strain evidence="2 3">KB10</strain>
    </source>
</reference>
<sequence>MVDGTEGIDNGSVRAEIAALLERDETRLGDVYKLTRENKSPAEIAEALGVATSGFVSNYRAILSALLDGEMPSSTTIAGQIASRVRTWLKRTELSAEAQQYLDDLQSRLQLRSEDSVARSIEDENARNQTDVVERQNIPGIYVYTLPHYLRYPFDVDSGRTLLKVGRSERDTFARVSGQTRITALPEDPILLRVYQVDPGQSAEVEKDFHGWLDDANHDRSRSLRGGTEWFLTSTRFLDRIARTRSLTQIVVNDYEAGDL</sequence>
<protein>
    <recommendedName>
        <fullName evidence="1">Bacteriophage T5 Orf172 DNA-binding domain-containing protein</fullName>
    </recommendedName>
</protein>
<dbReference type="Pfam" id="PF10544">
    <property type="entry name" value="T5orf172"/>
    <property type="match status" value="1"/>
</dbReference>
<feature type="domain" description="Bacteriophage T5 Orf172 DNA-binding" evidence="1">
    <location>
        <begin position="149"/>
        <end position="243"/>
    </location>
</feature>
<evidence type="ECO:0000259" key="1">
    <source>
        <dbReference type="Pfam" id="PF10544"/>
    </source>
</evidence>
<dbReference type="AlphaFoldDB" id="A0A177Y956"/>
<evidence type="ECO:0000313" key="3">
    <source>
        <dbReference type="Proteomes" id="UP000077519"/>
    </source>
</evidence>
<gene>
    <name evidence="2" type="ORF">A3K89_10710</name>
</gene>
<evidence type="ECO:0000313" key="2">
    <source>
        <dbReference type="EMBL" id="OAK51739.1"/>
    </source>
</evidence>
<dbReference type="Proteomes" id="UP000077519">
    <property type="component" value="Unassembled WGS sequence"/>
</dbReference>
<comment type="caution">
    <text evidence="2">The sequence shown here is derived from an EMBL/GenBank/DDBJ whole genome shotgun (WGS) entry which is preliminary data.</text>
</comment>